<sequence>MQDLQPNLTASSPDSHTCSHNYNNLILRFTPPTCRHPQKFKMCKYYAHTHPCGHTKTVFAAFCSTAALVQKPCGQGDIWATVKLEVNCAHCGVDAEPAVSSRPKKSSGTRKVTGR</sequence>
<dbReference type="EMBL" id="ML995849">
    <property type="protein sequence ID" value="KAF2767933.1"/>
    <property type="molecule type" value="Genomic_DNA"/>
</dbReference>
<evidence type="ECO:0000256" key="1">
    <source>
        <dbReference type="SAM" id="MobiDB-lite"/>
    </source>
</evidence>
<reference evidence="2" key="1">
    <citation type="journal article" date="2020" name="Stud. Mycol.">
        <title>101 Dothideomycetes genomes: a test case for predicting lifestyles and emergence of pathogens.</title>
        <authorList>
            <person name="Haridas S."/>
            <person name="Albert R."/>
            <person name="Binder M."/>
            <person name="Bloem J."/>
            <person name="Labutti K."/>
            <person name="Salamov A."/>
            <person name="Andreopoulos B."/>
            <person name="Baker S."/>
            <person name="Barry K."/>
            <person name="Bills G."/>
            <person name="Bluhm B."/>
            <person name="Cannon C."/>
            <person name="Castanera R."/>
            <person name="Culley D."/>
            <person name="Daum C."/>
            <person name="Ezra D."/>
            <person name="Gonzalez J."/>
            <person name="Henrissat B."/>
            <person name="Kuo A."/>
            <person name="Liang C."/>
            <person name="Lipzen A."/>
            <person name="Lutzoni F."/>
            <person name="Magnuson J."/>
            <person name="Mondo S."/>
            <person name="Nolan M."/>
            <person name="Ohm R."/>
            <person name="Pangilinan J."/>
            <person name="Park H.-J."/>
            <person name="Ramirez L."/>
            <person name="Alfaro M."/>
            <person name="Sun H."/>
            <person name="Tritt A."/>
            <person name="Yoshinaga Y."/>
            <person name="Zwiers L.-H."/>
            <person name="Turgeon B."/>
            <person name="Goodwin S."/>
            <person name="Spatafora J."/>
            <person name="Crous P."/>
            <person name="Grigoriev I."/>
        </authorList>
    </citation>
    <scope>NUCLEOTIDE SEQUENCE</scope>
    <source>
        <strain evidence="2">CBS 116005</strain>
    </source>
</reference>
<evidence type="ECO:0000313" key="2">
    <source>
        <dbReference type="EMBL" id="KAF2767933.1"/>
    </source>
</evidence>
<evidence type="ECO:0000313" key="3">
    <source>
        <dbReference type="Proteomes" id="UP000799436"/>
    </source>
</evidence>
<protein>
    <submittedName>
        <fullName evidence="2">Uncharacterized protein</fullName>
    </submittedName>
</protein>
<organism evidence="2 3">
    <name type="scientific">Teratosphaeria nubilosa</name>
    <dbReference type="NCBI Taxonomy" id="161662"/>
    <lineage>
        <taxon>Eukaryota</taxon>
        <taxon>Fungi</taxon>
        <taxon>Dikarya</taxon>
        <taxon>Ascomycota</taxon>
        <taxon>Pezizomycotina</taxon>
        <taxon>Dothideomycetes</taxon>
        <taxon>Dothideomycetidae</taxon>
        <taxon>Mycosphaerellales</taxon>
        <taxon>Teratosphaeriaceae</taxon>
        <taxon>Teratosphaeria</taxon>
    </lineage>
</organism>
<feature type="compositionally biased region" description="Basic residues" evidence="1">
    <location>
        <begin position="102"/>
        <end position="115"/>
    </location>
</feature>
<feature type="region of interest" description="Disordered" evidence="1">
    <location>
        <begin position="95"/>
        <end position="115"/>
    </location>
</feature>
<dbReference type="Proteomes" id="UP000799436">
    <property type="component" value="Unassembled WGS sequence"/>
</dbReference>
<name>A0A6G1L4T0_9PEZI</name>
<accession>A0A6G1L4T0</accession>
<keyword evidence="3" id="KW-1185">Reference proteome</keyword>
<proteinExistence type="predicted"/>
<dbReference type="OrthoDB" id="3926238at2759"/>
<gene>
    <name evidence="2" type="ORF">EJ03DRAFT_328662</name>
</gene>
<dbReference type="AlphaFoldDB" id="A0A6G1L4T0"/>